<evidence type="ECO:0000259" key="4">
    <source>
        <dbReference type="Pfam" id="PF13377"/>
    </source>
</evidence>
<evidence type="ECO:0000313" key="5">
    <source>
        <dbReference type="EMBL" id="KDB50302.1"/>
    </source>
</evidence>
<dbReference type="Pfam" id="PF13377">
    <property type="entry name" value="Peripla_BP_3"/>
    <property type="match status" value="1"/>
</dbReference>
<dbReference type="PANTHER" id="PTHR30146">
    <property type="entry name" value="LACI-RELATED TRANSCRIPTIONAL REPRESSOR"/>
    <property type="match status" value="1"/>
</dbReference>
<evidence type="ECO:0000313" key="6">
    <source>
        <dbReference type="Proteomes" id="UP000026714"/>
    </source>
</evidence>
<evidence type="ECO:0000256" key="1">
    <source>
        <dbReference type="ARBA" id="ARBA00023015"/>
    </source>
</evidence>
<organism evidence="5 6">
    <name type="scientific">Sphaerotilus natans subsp. natans DSM 6575</name>
    <dbReference type="NCBI Taxonomy" id="1286631"/>
    <lineage>
        <taxon>Bacteria</taxon>
        <taxon>Pseudomonadati</taxon>
        <taxon>Pseudomonadota</taxon>
        <taxon>Betaproteobacteria</taxon>
        <taxon>Burkholderiales</taxon>
        <taxon>Sphaerotilaceae</taxon>
        <taxon>Sphaerotilus</taxon>
    </lineage>
</organism>
<reference evidence="5 6" key="1">
    <citation type="journal article" date="2014" name="FEMS Microbiol. Ecol.">
        <title>Sphaerotilus natans encrusted with nanoball-shaped Fe(III) oxide minerals formed by nitrate-reducing mixotrophic Fe(II) oxidation.</title>
        <authorList>
            <person name="Park S."/>
            <person name="Kim D.H."/>
            <person name="Lee J.H."/>
            <person name="Hur H.G."/>
        </authorList>
    </citation>
    <scope>NUCLEOTIDE SEQUENCE [LARGE SCALE GENOMIC DNA]</scope>
    <source>
        <strain evidence="5 6">DSM 6575</strain>
    </source>
</reference>
<evidence type="ECO:0000256" key="2">
    <source>
        <dbReference type="ARBA" id="ARBA00023125"/>
    </source>
</evidence>
<dbReference type="Proteomes" id="UP000026714">
    <property type="component" value="Unassembled WGS sequence"/>
</dbReference>
<dbReference type="eggNOG" id="COG1609">
    <property type="taxonomic scope" value="Bacteria"/>
</dbReference>
<accession>A0A059KFP6</accession>
<keyword evidence="1" id="KW-0805">Transcription regulation</keyword>
<dbReference type="STRING" id="34103.SAMN05421778_1452"/>
<comment type="caution">
    <text evidence="5">The sequence shown here is derived from an EMBL/GenBank/DDBJ whole genome shotgun (WGS) entry which is preliminary data.</text>
</comment>
<dbReference type="SUPFAM" id="SSF53822">
    <property type="entry name" value="Periplasmic binding protein-like I"/>
    <property type="match status" value="1"/>
</dbReference>
<dbReference type="InterPro" id="IPR028082">
    <property type="entry name" value="Peripla_BP_I"/>
</dbReference>
<keyword evidence="6" id="KW-1185">Reference proteome</keyword>
<dbReference type="RefSeq" id="WP_076459091.1">
    <property type="nucleotide sequence ID" value="NZ_AZRA01000159.1"/>
</dbReference>
<dbReference type="GO" id="GO:0000976">
    <property type="term" value="F:transcription cis-regulatory region binding"/>
    <property type="evidence" value="ECO:0007669"/>
    <property type="project" value="TreeGrafter"/>
</dbReference>
<sequence>MADERSAARALTQKMLDLGHRRVAFIGGTPQQHRATVERQAGFLEAIHEHPERDRIHHTLHDCQAFFDAGHETGLHVLSQTPRPTAVQCLTDDIAAGVIAAANRLKMTLPEDLSICGFDNFGLARKITPTLTTAALPAEEMGEPLRCRSSKRWKVEPGRP</sequence>
<evidence type="ECO:0000256" key="3">
    <source>
        <dbReference type="ARBA" id="ARBA00023163"/>
    </source>
</evidence>
<dbReference type="EMBL" id="AZRA01000159">
    <property type="protein sequence ID" value="KDB50302.1"/>
    <property type="molecule type" value="Genomic_DNA"/>
</dbReference>
<name>A0A059KFP6_9BURK</name>
<dbReference type="InterPro" id="IPR046335">
    <property type="entry name" value="LacI/GalR-like_sensor"/>
</dbReference>
<dbReference type="AlphaFoldDB" id="A0A059KFP6"/>
<keyword evidence="2" id="KW-0238">DNA-binding</keyword>
<gene>
    <name evidence="5" type="ORF">X805_41130</name>
</gene>
<dbReference type="PANTHER" id="PTHR30146:SF153">
    <property type="entry name" value="LACTOSE OPERON REPRESSOR"/>
    <property type="match status" value="1"/>
</dbReference>
<feature type="domain" description="Transcriptional regulator LacI/GalR-like sensor" evidence="4">
    <location>
        <begin position="13"/>
        <end position="143"/>
    </location>
</feature>
<keyword evidence="3" id="KW-0804">Transcription</keyword>
<protein>
    <submittedName>
        <fullName evidence="5">LacI family transcriptional regulator</fullName>
    </submittedName>
</protein>
<dbReference type="Gene3D" id="3.40.50.2300">
    <property type="match status" value="1"/>
</dbReference>
<dbReference type="GO" id="GO:0003700">
    <property type="term" value="F:DNA-binding transcription factor activity"/>
    <property type="evidence" value="ECO:0007669"/>
    <property type="project" value="TreeGrafter"/>
</dbReference>
<proteinExistence type="predicted"/>